<dbReference type="CDD" id="cd07516">
    <property type="entry name" value="HAD_Pase"/>
    <property type="match status" value="1"/>
</dbReference>
<reference evidence="1 2" key="1">
    <citation type="submission" date="2021-06" db="EMBL/GenBank/DDBJ databases">
        <title>Bacillus sp. RD4P76, an endophyte from a halophyte.</title>
        <authorList>
            <person name="Sun J.-Q."/>
        </authorList>
    </citation>
    <scope>NUCLEOTIDE SEQUENCE [LARGE SCALE GENOMIC DNA]</scope>
    <source>
        <strain evidence="1 2">CGMCC 1.15917</strain>
    </source>
</reference>
<evidence type="ECO:0000313" key="1">
    <source>
        <dbReference type="EMBL" id="MBU9713116.1"/>
    </source>
</evidence>
<dbReference type="Pfam" id="PF08282">
    <property type="entry name" value="Hydrolase_3"/>
    <property type="match status" value="1"/>
</dbReference>
<name>A0ABS6JHG5_9BACI</name>
<evidence type="ECO:0000313" key="2">
    <source>
        <dbReference type="Proteomes" id="UP000784880"/>
    </source>
</evidence>
<dbReference type="PANTHER" id="PTHR10000">
    <property type="entry name" value="PHOSPHOSERINE PHOSPHATASE"/>
    <property type="match status" value="1"/>
</dbReference>
<dbReference type="NCBIfam" id="TIGR01484">
    <property type="entry name" value="HAD-SF-IIB"/>
    <property type="match status" value="1"/>
</dbReference>
<dbReference type="InterPro" id="IPR006379">
    <property type="entry name" value="HAD-SF_hydro_IIB"/>
</dbReference>
<sequence>MNYKMIVLDMDDTLLLSNNTIGSHTKNALLKAQEKGVKVVLASGRPPAGMKKYAQELQLKKNGSFILAFNGAEIFDCQSDEELFSSRLSLDNIQELYRISQRENVYLHTFVGETIITEKNNPYTEVEGKLNKLPIKEVPNFLEFVKDPVVKLLMCAEPEKLIQVEKKLKLELQGRFNIMRSKPFFLEFLELGVSKGTSILQLIKQLGIKIDEVIAVGDSYNDLEMIELAGFGVAMGNAPDDIKEKADFVTDTNDNEGVASIVETFILNTNPPQ</sequence>
<dbReference type="NCBIfam" id="TIGR00099">
    <property type="entry name" value="Cof-subfamily"/>
    <property type="match status" value="1"/>
</dbReference>
<dbReference type="PANTHER" id="PTHR10000:SF8">
    <property type="entry name" value="HAD SUPERFAMILY HYDROLASE-LIKE, TYPE 3"/>
    <property type="match status" value="1"/>
</dbReference>
<gene>
    <name evidence="1" type="ORF">KS419_15395</name>
</gene>
<proteinExistence type="predicted"/>
<dbReference type="SFLD" id="SFLDG01144">
    <property type="entry name" value="C2.B.4:_PGP_Like"/>
    <property type="match status" value="1"/>
</dbReference>
<comment type="caution">
    <text evidence="1">The sequence shown here is derived from an EMBL/GenBank/DDBJ whole genome shotgun (WGS) entry which is preliminary data.</text>
</comment>
<dbReference type="PROSITE" id="PS01229">
    <property type="entry name" value="COF_2"/>
    <property type="match status" value="1"/>
</dbReference>
<dbReference type="GO" id="GO:0016787">
    <property type="term" value="F:hydrolase activity"/>
    <property type="evidence" value="ECO:0007669"/>
    <property type="project" value="UniProtKB-KW"/>
</dbReference>
<keyword evidence="1" id="KW-0378">Hydrolase</keyword>
<dbReference type="RefSeq" id="WP_217067286.1">
    <property type="nucleotide sequence ID" value="NZ_JAHQCS010000121.1"/>
</dbReference>
<protein>
    <submittedName>
        <fullName evidence="1">Cof-type HAD-IIB family hydrolase</fullName>
    </submittedName>
</protein>
<dbReference type="EMBL" id="JAHQCS010000121">
    <property type="protein sequence ID" value="MBU9713116.1"/>
    <property type="molecule type" value="Genomic_DNA"/>
</dbReference>
<dbReference type="SFLD" id="SFLDS00003">
    <property type="entry name" value="Haloacid_Dehalogenase"/>
    <property type="match status" value="1"/>
</dbReference>
<dbReference type="SFLD" id="SFLDG01140">
    <property type="entry name" value="C2.B:_Phosphomannomutase_and_P"/>
    <property type="match status" value="1"/>
</dbReference>
<dbReference type="Proteomes" id="UP000784880">
    <property type="component" value="Unassembled WGS sequence"/>
</dbReference>
<organism evidence="1 2">
    <name type="scientific">Evansella tamaricis</name>
    <dbReference type="NCBI Taxonomy" id="2069301"/>
    <lineage>
        <taxon>Bacteria</taxon>
        <taxon>Bacillati</taxon>
        <taxon>Bacillota</taxon>
        <taxon>Bacilli</taxon>
        <taxon>Bacillales</taxon>
        <taxon>Bacillaceae</taxon>
        <taxon>Evansella</taxon>
    </lineage>
</organism>
<dbReference type="InterPro" id="IPR000150">
    <property type="entry name" value="Cof"/>
</dbReference>
<keyword evidence="2" id="KW-1185">Reference proteome</keyword>
<accession>A0ABS6JHG5</accession>